<comment type="caution">
    <text evidence="5">The sequence shown here is derived from an EMBL/GenBank/DDBJ whole genome shotgun (WGS) entry which is preliminary data.</text>
</comment>
<dbReference type="EC" id="2.1.1.-" evidence="5"/>
<accession>A0A151B6D6</accession>
<dbReference type="Pfam" id="PF22435">
    <property type="entry name" value="MRM3-like_sub_bind"/>
    <property type="match status" value="1"/>
</dbReference>
<dbReference type="SMART" id="SM00967">
    <property type="entry name" value="SpoU_sub_bind"/>
    <property type="match status" value="1"/>
</dbReference>
<dbReference type="InterPro" id="IPR029026">
    <property type="entry name" value="tRNA_m1G_MTases_N"/>
</dbReference>
<dbReference type="SUPFAM" id="SSF75217">
    <property type="entry name" value="alpha/beta knot"/>
    <property type="match status" value="1"/>
</dbReference>
<dbReference type="GO" id="GO:0006396">
    <property type="term" value="P:RNA processing"/>
    <property type="evidence" value="ECO:0007669"/>
    <property type="project" value="InterPro"/>
</dbReference>
<dbReference type="GO" id="GO:0003723">
    <property type="term" value="F:RNA binding"/>
    <property type="evidence" value="ECO:0007669"/>
    <property type="project" value="InterPro"/>
</dbReference>
<dbReference type="GO" id="GO:0008173">
    <property type="term" value="F:RNA methyltransferase activity"/>
    <property type="evidence" value="ECO:0007669"/>
    <property type="project" value="InterPro"/>
</dbReference>
<keyword evidence="2 5" id="KW-0489">Methyltransferase</keyword>
<name>A0A151B6D6_9CLOT</name>
<dbReference type="InterPro" id="IPR029064">
    <property type="entry name" value="Ribosomal_eL30-like_sf"/>
</dbReference>
<dbReference type="PATRIC" id="fig|1121338.3.peg.439"/>
<dbReference type="RefSeq" id="WP_066821927.1">
    <property type="nucleotide sequence ID" value="NZ_LTBA01000002.1"/>
</dbReference>
<dbReference type="EMBL" id="LTBA01000002">
    <property type="protein sequence ID" value="KYH35495.1"/>
    <property type="molecule type" value="Genomic_DNA"/>
</dbReference>
<keyword evidence="6" id="KW-1185">Reference proteome</keyword>
<dbReference type="InterPro" id="IPR001537">
    <property type="entry name" value="SpoU_MeTrfase"/>
</dbReference>
<evidence type="ECO:0000256" key="3">
    <source>
        <dbReference type="ARBA" id="ARBA00022679"/>
    </source>
</evidence>
<dbReference type="PANTHER" id="PTHR43191">
    <property type="entry name" value="RRNA METHYLTRANSFERASE 3"/>
    <property type="match status" value="1"/>
</dbReference>
<dbReference type="Gene3D" id="3.30.1330.30">
    <property type="match status" value="1"/>
</dbReference>
<dbReference type="Pfam" id="PF00588">
    <property type="entry name" value="SpoU_methylase"/>
    <property type="match status" value="1"/>
</dbReference>
<evidence type="ECO:0000313" key="6">
    <source>
        <dbReference type="Proteomes" id="UP000075531"/>
    </source>
</evidence>
<dbReference type="Proteomes" id="UP000075531">
    <property type="component" value="Unassembled WGS sequence"/>
</dbReference>
<evidence type="ECO:0000256" key="1">
    <source>
        <dbReference type="ARBA" id="ARBA00007228"/>
    </source>
</evidence>
<proteinExistence type="inferred from homology"/>
<sequence>MEVISSRDNSLIKLISKLKIKKHRLKENKFVVEGLRFVEEALNSSFDVSSIIISNSFKEKWEQNALNGKVCDGTKIYLVNDTVFNNISNTKNPQGIMAIVENRTVDEGIKYGFYILADKIQDPGNLGTIIRTAHASGASGVIVTKGTVDIYNEKTLRSTMGSIFNIPVFEDLDLSLVNDLKSKGFKVVTSSLGADKDFYELNLTDNIIIAVGNEGNGISKEVYELSDMICKIPMPGNAESLNASVAAAVMMYEVVRQKIYN</sequence>
<feature type="domain" description="RNA 2-O ribose methyltransferase substrate binding" evidence="4">
    <location>
        <begin position="31"/>
        <end position="106"/>
    </location>
</feature>
<dbReference type="CDD" id="cd18095">
    <property type="entry name" value="SpoU-like_rRNA-MTase"/>
    <property type="match status" value="1"/>
</dbReference>
<dbReference type="STRING" id="1121338.CLTEP_04340"/>
<evidence type="ECO:0000313" key="5">
    <source>
        <dbReference type="EMBL" id="KYH35495.1"/>
    </source>
</evidence>
<reference evidence="5 6" key="1">
    <citation type="submission" date="2016-02" db="EMBL/GenBank/DDBJ databases">
        <title>Genome sequence of Clostridium tepidiprofundi DSM 19306.</title>
        <authorList>
            <person name="Poehlein A."/>
            <person name="Daniel R."/>
        </authorList>
    </citation>
    <scope>NUCLEOTIDE SEQUENCE [LARGE SCALE GENOMIC DNA]</scope>
    <source>
        <strain evidence="5 6">DSM 19306</strain>
    </source>
</reference>
<dbReference type="InterPro" id="IPR051259">
    <property type="entry name" value="rRNA_Methyltransferase"/>
</dbReference>
<comment type="similarity">
    <text evidence="1">Belongs to the class IV-like SAM-binding methyltransferase superfamily. RNA methyltransferase TrmH family.</text>
</comment>
<dbReference type="Gene3D" id="3.40.1280.10">
    <property type="match status" value="1"/>
</dbReference>
<dbReference type="InterPro" id="IPR029028">
    <property type="entry name" value="Alpha/beta_knot_MTases"/>
</dbReference>
<protein>
    <submittedName>
        <fullName evidence="5">Putative TrmH family tRNA/rRNA methyltransferase</fullName>
        <ecNumber evidence="5">2.1.1.-</ecNumber>
    </submittedName>
</protein>
<dbReference type="InterPro" id="IPR053888">
    <property type="entry name" value="MRM3-like_sub_bind"/>
</dbReference>
<organism evidence="5 6">
    <name type="scientific">Clostridium tepidiprofundi DSM 19306</name>
    <dbReference type="NCBI Taxonomy" id="1121338"/>
    <lineage>
        <taxon>Bacteria</taxon>
        <taxon>Bacillati</taxon>
        <taxon>Bacillota</taxon>
        <taxon>Clostridia</taxon>
        <taxon>Eubacteriales</taxon>
        <taxon>Clostridiaceae</taxon>
        <taxon>Clostridium</taxon>
    </lineage>
</organism>
<keyword evidence="3 5" id="KW-0808">Transferase</keyword>
<dbReference type="AlphaFoldDB" id="A0A151B6D6"/>
<evidence type="ECO:0000256" key="2">
    <source>
        <dbReference type="ARBA" id="ARBA00022603"/>
    </source>
</evidence>
<dbReference type="PANTHER" id="PTHR43191:SF2">
    <property type="entry name" value="RRNA METHYLTRANSFERASE 3, MITOCHONDRIAL"/>
    <property type="match status" value="1"/>
</dbReference>
<dbReference type="InterPro" id="IPR013123">
    <property type="entry name" value="SpoU_subst-bd"/>
</dbReference>
<dbReference type="SUPFAM" id="SSF55315">
    <property type="entry name" value="L30e-like"/>
    <property type="match status" value="1"/>
</dbReference>
<evidence type="ECO:0000259" key="4">
    <source>
        <dbReference type="SMART" id="SM00967"/>
    </source>
</evidence>
<dbReference type="GO" id="GO:0005737">
    <property type="term" value="C:cytoplasm"/>
    <property type="evidence" value="ECO:0007669"/>
    <property type="project" value="UniProtKB-ARBA"/>
</dbReference>
<dbReference type="OrthoDB" id="9785673at2"/>
<gene>
    <name evidence="5" type="ORF">CLTEP_04340</name>
</gene>
<dbReference type="GO" id="GO:0032259">
    <property type="term" value="P:methylation"/>
    <property type="evidence" value="ECO:0007669"/>
    <property type="project" value="UniProtKB-KW"/>
</dbReference>